<dbReference type="CDD" id="cd11572">
    <property type="entry name" value="RlmI_M_like"/>
    <property type="match status" value="1"/>
</dbReference>
<dbReference type="InterPro" id="IPR019614">
    <property type="entry name" value="SAM-dep_methyl-trfase"/>
</dbReference>
<feature type="domain" description="RlmI-like PUA" evidence="8">
    <location>
        <begin position="11"/>
        <end position="64"/>
    </location>
</feature>
<dbReference type="SUPFAM" id="SSF88697">
    <property type="entry name" value="PUA domain-like"/>
    <property type="match status" value="1"/>
</dbReference>
<dbReference type="Pfam" id="PF17785">
    <property type="entry name" value="PUA_3"/>
    <property type="match status" value="1"/>
</dbReference>
<dbReference type="EMBL" id="BMXI01000004">
    <property type="protein sequence ID" value="GHC47901.1"/>
    <property type="molecule type" value="Genomic_DNA"/>
</dbReference>
<dbReference type="InterPro" id="IPR029063">
    <property type="entry name" value="SAM-dependent_MTases_sf"/>
</dbReference>
<evidence type="ECO:0000256" key="4">
    <source>
        <dbReference type="ARBA" id="ARBA00022679"/>
    </source>
</evidence>
<dbReference type="CDD" id="cd21153">
    <property type="entry name" value="PUA_RlmI"/>
    <property type="match status" value="1"/>
</dbReference>
<keyword evidence="3 9" id="KW-0489">Methyltransferase</keyword>
<dbReference type="RefSeq" id="WP_189568333.1">
    <property type="nucleotide sequence ID" value="NZ_BMXI01000004.1"/>
</dbReference>
<evidence type="ECO:0000256" key="6">
    <source>
        <dbReference type="ARBA" id="ARBA00038091"/>
    </source>
</evidence>
<dbReference type="PANTHER" id="PTHR42873">
    <property type="entry name" value="RIBOSOMAL RNA LARGE SUBUNIT METHYLTRANSFERASE"/>
    <property type="match status" value="1"/>
</dbReference>
<evidence type="ECO:0000259" key="7">
    <source>
        <dbReference type="Pfam" id="PF10672"/>
    </source>
</evidence>
<dbReference type="Gene3D" id="3.40.50.150">
    <property type="entry name" value="Vaccinia Virus protein VP39"/>
    <property type="match status" value="1"/>
</dbReference>
<dbReference type="Gene3D" id="2.30.130.10">
    <property type="entry name" value="PUA domain"/>
    <property type="match status" value="1"/>
</dbReference>
<reference evidence="9" key="2">
    <citation type="submission" date="2020-09" db="EMBL/GenBank/DDBJ databases">
        <authorList>
            <person name="Sun Q."/>
            <person name="Kim S."/>
        </authorList>
    </citation>
    <scope>NUCLEOTIDE SEQUENCE</scope>
    <source>
        <strain evidence="9">KCTC 12988</strain>
    </source>
</reference>
<dbReference type="PROSITE" id="PS50890">
    <property type="entry name" value="PUA"/>
    <property type="match status" value="1"/>
</dbReference>
<evidence type="ECO:0000256" key="3">
    <source>
        <dbReference type="ARBA" id="ARBA00022603"/>
    </source>
</evidence>
<gene>
    <name evidence="9" type="ORF">GCM10007100_12150</name>
</gene>
<evidence type="ECO:0000256" key="2">
    <source>
        <dbReference type="ARBA" id="ARBA00022490"/>
    </source>
</evidence>
<dbReference type="SUPFAM" id="SSF53335">
    <property type="entry name" value="S-adenosyl-L-methionine-dependent methyltransferases"/>
    <property type="match status" value="1"/>
</dbReference>
<name>A0A918WHW4_9BACT</name>
<dbReference type="InterPro" id="IPR036974">
    <property type="entry name" value="PUA_sf"/>
</dbReference>
<keyword evidence="2" id="KW-0963">Cytoplasm</keyword>
<keyword evidence="4" id="KW-0808">Transferase</keyword>
<keyword evidence="5" id="KW-0949">S-adenosyl-L-methionine</keyword>
<feature type="domain" description="S-adenosylmethionine-dependent methyltransferase" evidence="7">
    <location>
        <begin position="168"/>
        <end position="341"/>
    </location>
</feature>
<organism evidence="9 10">
    <name type="scientific">Roseibacillus persicicus</name>
    <dbReference type="NCBI Taxonomy" id="454148"/>
    <lineage>
        <taxon>Bacteria</taxon>
        <taxon>Pseudomonadati</taxon>
        <taxon>Verrucomicrobiota</taxon>
        <taxon>Verrucomicrobiia</taxon>
        <taxon>Verrucomicrobiales</taxon>
        <taxon>Verrucomicrobiaceae</taxon>
        <taxon>Roseibacillus</taxon>
    </lineage>
</organism>
<dbReference type="Pfam" id="PF10672">
    <property type="entry name" value="Methyltrans_SAM"/>
    <property type="match status" value="1"/>
</dbReference>
<evidence type="ECO:0000256" key="5">
    <source>
        <dbReference type="ARBA" id="ARBA00022691"/>
    </source>
</evidence>
<evidence type="ECO:0000259" key="8">
    <source>
        <dbReference type="Pfam" id="PF17785"/>
    </source>
</evidence>
<evidence type="ECO:0000313" key="9">
    <source>
        <dbReference type="EMBL" id="GHC47901.1"/>
    </source>
</evidence>
<dbReference type="InterPro" id="IPR015947">
    <property type="entry name" value="PUA-like_sf"/>
</dbReference>
<dbReference type="Gene3D" id="3.30.750.80">
    <property type="entry name" value="RNA methyltransferase domain (HRMD) like"/>
    <property type="match status" value="1"/>
</dbReference>
<evidence type="ECO:0000256" key="1">
    <source>
        <dbReference type="ARBA" id="ARBA00004496"/>
    </source>
</evidence>
<dbReference type="PANTHER" id="PTHR42873:SF1">
    <property type="entry name" value="S-ADENOSYLMETHIONINE-DEPENDENT METHYLTRANSFERASE DOMAIN-CONTAINING PROTEIN"/>
    <property type="match status" value="1"/>
</dbReference>
<accession>A0A918WHW4</accession>
<protein>
    <submittedName>
        <fullName evidence="9">SAM-dependent methyltransferase</fullName>
    </submittedName>
</protein>
<sequence length="389" mass="43154">MGGIIIKPRSRIFQGHDWIYASEIQKTFGEPEPGDVITLKDFKDRPMGAAIYNPASQIVARRISHRAQKIDADFLVRRLERARKVREGIGIDESVCRLIWSESDGLPGVILDRFDDVFVLQTTTLAFDLRKDLLVEAIEKVFAPRSIILRNDTPMRTAEGLESETAILLGDDPGPFEVIVNGIKFELDLANAQKTGLYLDITNAYPAVARFAKGAKVLDMFCNQGGFGLACAQAGAESVTAVDISEKATEAAARNAELNGLTLNLETANAFDNLRHREKKGEKYDLIILDPPSFTRNKKTVNAAMKGYKEIHLRAIRLLNTGGRLATFCCSHHATRELFLDSVRSAANDAKKTLRLVESHSQRADHPVLAHLPETEYLKGFTFELVASF</sequence>
<dbReference type="GO" id="GO:0008168">
    <property type="term" value="F:methyltransferase activity"/>
    <property type="evidence" value="ECO:0007669"/>
    <property type="project" value="UniProtKB-KW"/>
</dbReference>
<reference evidence="9" key="1">
    <citation type="journal article" date="2014" name="Int. J. Syst. Evol. Microbiol.">
        <title>Complete genome sequence of Corynebacterium casei LMG S-19264T (=DSM 44701T), isolated from a smear-ripened cheese.</title>
        <authorList>
            <consortium name="US DOE Joint Genome Institute (JGI-PGF)"/>
            <person name="Walter F."/>
            <person name="Albersmeier A."/>
            <person name="Kalinowski J."/>
            <person name="Ruckert C."/>
        </authorList>
    </citation>
    <scope>NUCLEOTIDE SEQUENCE</scope>
    <source>
        <strain evidence="9">KCTC 12988</strain>
    </source>
</reference>
<dbReference type="GO" id="GO:0005737">
    <property type="term" value="C:cytoplasm"/>
    <property type="evidence" value="ECO:0007669"/>
    <property type="project" value="UniProtKB-SubCell"/>
</dbReference>
<comment type="caution">
    <text evidence="9">The sequence shown here is derived from an EMBL/GenBank/DDBJ whole genome shotgun (WGS) entry which is preliminary data.</text>
</comment>
<keyword evidence="10" id="KW-1185">Reference proteome</keyword>
<evidence type="ECO:0000313" key="10">
    <source>
        <dbReference type="Proteomes" id="UP000644507"/>
    </source>
</evidence>
<dbReference type="CDD" id="cd02440">
    <property type="entry name" value="AdoMet_MTases"/>
    <property type="match status" value="1"/>
</dbReference>
<comment type="subcellular location">
    <subcellularLocation>
        <location evidence="1">Cytoplasm</location>
    </subcellularLocation>
</comment>
<dbReference type="InterPro" id="IPR041532">
    <property type="entry name" value="RlmI-like_PUA"/>
</dbReference>
<proteinExistence type="inferred from homology"/>
<dbReference type="GO" id="GO:0032259">
    <property type="term" value="P:methylation"/>
    <property type="evidence" value="ECO:0007669"/>
    <property type="project" value="UniProtKB-KW"/>
</dbReference>
<dbReference type="Proteomes" id="UP000644507">
    <property type="component" value="Unassembled WGS sequence"/>
</dbReference>
<comment type="similarity">
    <text evidence="6">Belongs to the methyltransferase superfamily. RlmI family.</text>
</comment>
<dbReference type="GO" id="GO:0003723">
    <property type="term" value="F:RNA binding"/>
    <property type="evidence" value="ECO:0007669"/>
    <property type="project" value="InterPro"/>
</dbReference>
<dbReference type="AlphaFoldDB" id="A0A918WHW4"/>